<dbReference type="InterPro" id="IPR008974">
    <property type="entry name" value="TRAF-like"/>
</dbReference>
<dbReference type="Pfam" id="PF12436">
    <property type="entry name" value="USP7_ICP0_bdg"/>
    <property type="match status" value="1"/>
</dbReference>
<evidence type="ECO:0000313" key="6">
    <source>
        <dbReference type="Proteomes" id="UP000193922"/>
    </source>
</evidence>
<evidence type="ECO:0000256" key="1">
    <source>
        <dbReference type="ARBA" id="ARBA00022786"/>
    </source>
</evidence>
<dbReference type="InterPro" id="IPR038765">
    <property type="entry name" value="Papain-like_cys_pep_sf"/>
</dbReference>
<dbReference type="AlphaFoldDB" id="A0A1Y1WMS2"/>
<keyword evidence="1" id="KW-0833">Ubl conjugation pathway</keyword>
<dbReference type="GO" id="GO:0031647">
    <property type="term" value="P:regulation of protein stability"/>
    <property type="evidence" value="ECO:0007669"/>
    <property type="project" value="TreeGrafter"/>
</dbReference>
<protein>
    <submittedName>
        <fullName evidence="5">Cysteine proteinase</fullName>
    </submittedName>
</protein>
<feature type="domain" description="MATH" evidence="3">
    <location>
        <begin position="72"/>
        <end position="197"/>
    </location>
</feature>
<dbReference type="GO" id="GO:0005634">
    <property type="term" value="C:nucleus"/>
    <property type="evidence" value="ECO:0007669"/>
    <property type="project" value="TreeGrafter"/>
</dbReference>
<dbReference type="Gene3D" id="2.60.210.10">
    <property type="entry name" value="Apoptosis, Tumor Necrosis Factor Receptor Associated Protein 2, Chain A"/>
    <property type="match status" value="1"/>
</dbReference>
<dbReference type="SUPFAM" id="SSF54001">
    <property type="entry name" value="Cysteine proteinases"/>
    <property type="match status" value="1"/>
</dbReference>
<organism evidence="5 6">
    <name type="scientific">Linderina pennispora</name>
    <dbReference type="NCBI Taxonomy" id="61395"/>
    <lineage>
        <taxon>Eukaryota</taxon>
        <taxon>Fungi</taxon>
        <taxon>Fungi incertae sedis</taxon>
        <taxon>Zoopagomycota</taxon>
        <taxon>Kickxellomycotina</taxon>
        <taxon>Kickxellomycetes</taxon>
        <taxon>Kickxellales</taxon>
        <taxon>Kickxellaceae</taxon>
        <taxon>Linderina</taxon>
    </lineage>
</organism>
<keyword evidence="6" id="KW-1185">Reference proteome</keyword>
<dbReference type="RefSeq" id="XP_040748070.1">
    <property type="nucleotide sequence ID" value="XM_040886330.1"/>
</dbReference>
<dbReference type="Pfam" id="PF22486">
    <property type="entry name" value="MATH_2"/>
    <property type="match status" value="1"/>
</dbReference>
<dbReference type="InterPro" id="IPR002083">
    <property type="entry name" value="MATH/TRAF_dom"/>
</dbReference>
<sequence length="816" mass="91549">MDDDRVIFNRSPPPPYSEADPATQPPQYITGDHSISMIQNQSPQFTNPTIADDAEFIRTSVPLLAGRAISDTGAFHWNIDSWQALLKRNTSATFYVGGRRWKLLVYPHGNNAPGQVSLYLCHTPTSTAPPVHASFALAISNSKMPAVMSVNSTSHVFAPEDDWGFTRFISRKDLRVRLPGYSRPVLQNGRARISAYVRVYRSGESPEPEDQVVSEPTHLHTGHIGLVADPASLYLNSVVLSLYHIPQFRHAIARIADSGAARMAVGTAMQDLFHSLTLQDSPPSAAALVAAIHDQSDETPATSTIQHYMRLLCECLARRMADTPDESLIDCLFMGTERTTTECLNVSYANSRSEPIYDLALNITNVSTLQQAIERYCAPETLDGSNKYRTSEFGYQDAVRFSRFESLPPVLHVHLNRFEYDLDTGELDKNQNWIQYPESLDMAEFMAYDADQSMSWQYTLHGVLLHHGDMLSGRYFCLMRSDISDGWLCYEDDLVYPVSPDFVLDTTNDISSELTDPRALDHQQAGRFDNAYALVYIRTCMLPQVCGSDQPLTLPLPRRTLRAASILSQGSIHMPTLTIYIIDNKQGVRYPGFDLCSHPNIPGASASLIELTFSLTTSSSDFILQACSALGRLPTEVRFWHMATRVNKTLRCDSPIDWQNISAVRDLMKIQGSAYSSVYLYCELRQLSDPVYFFKNPVPPNTTMVHLKFYDPVMPSLVALGHIYVNAKLPIRTVLPILCARAQLPKKSRLWVFEEIRPRMIERLDVNLTFDQAELATGDIVCFQAELPHGEEQGVPFGHHARLPDFFAHLAERQGL</sequence>
<dbReference type="PROSITE" id="PS50235">
    <property type="entry name" value="USP_3"/>
    <property type="match status" value="1"/>
</dbReference>
<evidence type="ECO:0000259" key="4">
    <source>
        <dbReference type="PROSITE" id="PS50235"/>
    </source>
</evidence>
<dbReference type="EMBL" id="MCFD01000001">
    <property type="protein sequence ID" value="ORX74859.1"/>
    <property type="molecule type" value="Genomic_DNA"/>
</dbReference>
<dbReference type="GeneID" id="63802978"/>
<dbReference type="GO" id="GO:0005829">
    <property type="term" value="C:cytosol"/>
    <property type="evidence" value="ECO:0007669"/>
    <property type="project" value="TreeGrafter"/>
</dbReference>
<gene>
    <name evidence="5" type="ORF">DL89DRAFT_264636</name>
</gene>
<dbReference type="OrthoDB" id="289038at2759"/>
<dbReference type="InterPro" id="IPR028889">
    <property type="entry name" value="USP"/>
</dbReference>
<comment type="caution">
    <text evidence="5">The sequence shown here is derived from an EMBL/GenBank/DDBJ whole genome shotgun (WGS) entry which is preliminary data.</text>
</comment>
<dbReference type="STRING" id="61395.A0A1Y1WMS2"/>
<dbReference type="PANTHER" id="PTHR24006:SF644">
    <property type="entry name" value="UBIQUITIN CARBOXYL-TERMINAL HYDROLASE 7"/>
    <property type="match status" value="1"/>
</dbReference>
<dbReference type="InterPro" id="IPR050164">
    <property type="entry name" value="Peptidase_C19"/>
</dbReference>
<dbReference type="GO" id="GO:0016579">
    <property type="term" value="P:protein deubiquitination"/>
    <property type="evidence" value="ECO:0007669"/>
    <property type="project" value="InterPro"/>
</dbReference>
<dbReference type="Proteomes" id="UP000193922">
    <property type="component" value="Unassembled WGS sequence"/>
</dbReference>
<dbReference type="Pfam" id="PF00443">
    <property type="entry name" value="UCH"/>
    <property type="match status" value="1"/>
</dbReference>
<dbReference type="PROSITE" id="PS50144">
    <property type="entry name" value="MATH"/>
    <property type="match status" value="1"/>
</dbReference>
<name>A0A1Y1WMS2_9FUNG</name>
<dbReference type="GO" id="GO:0004843">
    <property type="term" value="F:cysteine-type deubiquitinase activity"/>
    <property type="evidence" value="ECO:0007669"/>
    <property type="project" value="InterPro"/>
</dbReference>
<dbReference type="SMART" id="SM00061">
    <property type="entry name" value="MATH"/>
    <property type="match status" value="1"/>
</dbReference>
<dbReference type="InterPro" id="IPR001394">
    <property type="entry name" value="Peptidase_C19_UCH"/>
</dbReference>
<accession>A0A1Y1WMS2</accession>
<dbReference type="InterPro" id="IPR024729">
    <property type="entry name" value="USP7_ICP0-binding_dom"/>
</dbReference>
<proteinExistence type="predicted"/>
<evidence type="ECO:0000256" key="2">
    <source>
        <dbReference type="SAM" id="MobiDB-lite"/>
    </source>
</evidence>
<dbReference type="SUPFAM" id="SSF49599">
    <property type="entry name" value="TRAF domain-like"/>
    <property type="match status" value="1"/>
</dbReference>
<feature type="domain" description="USP" evidence="4">
    <location>
        <begin position="224"/>
        <end position="539"/>
    </location>
</feature>
<dbReference type="Gene3D" id="3.90.70.10">
    <property type="entry name" value="Cysteine proteinases"/>
    <property type="match status" value="1"/>
</dbReference>
<dbReference type="PANTHER" id="PTHR24006">
    <property type="entry name" value="UBIQUITIN CARBOXYL-TERMINAL HYDROLASE"/>
    <property type="match status" value="1"/>
</dbReference>
<evidence type="ECO:0000313" key="5">
    <source>
        <dbReference type="EMBL" id="ORX74859.1"/>
    </source>
</evidence>
<dbReference type="Gene3D" id="3.10.20.90">
    <property type="entry name" value="Phosphatidylinositol 3-kinase Catalytic Subunit, Chain A, domain 1"/>
    <property type="match status" value="1"/>
</dbReference>
<reference evidence="5 6" key="1">
    <citation type="submission" date="2016-07" db="EMBL/GenBank/DDBJ databases">
        <title>Pervasive Adenine N6-methylation of Active Genes in Fungi.</title>
        <authorList>
            <consortium name="DOE Joint Genome Institute"/>
            <person name="Mondo S.J."/>
            <person name="Dannebaum R.O."/>
            <person name="Kuo R.C."/>
            <person name="Labutti K."/>
            <person name="Haridas S."/>
            <person name="Kuo A."/>
            <person name="Salamov A."/>
            <person name="Ahrendt S.R."/>
            <person name="Lipzen A."/>
            <person name="Sullivan W."/>
            <person name="Andreopoulos W.B."/>
            <person name="Clum A."/>
            <person name="Lindquist E."/>
            <person name="Daum C."/>
            <person name="Ramamoorthy G.K."/>
            <person name="Gryganskyi A."/>
            <person name="Culley D."/>
            <person name="Magnuson J.K."/>
            <person name="James T.Y."/>
            <person name="O'Malley M.A."/>
            <person name="Stajich J.E."/>
            <person name="Spatafora J.W."/>
            <person name="Visel A."/>
            <person name="Grigoriev I.V."/>
        </authorList>
    </citation>
    <scope>NUCLEOTIDE SEQUENCE [LARGE SCALE GENOMIC DNA]</scope>
    <source>
        <strain evidence="5 6">ATCC 12442</strain>
    </source>
</reference>
<feature type="region of interest" description="Disordered" evidence="2">
    <location>
        <begin position="1"/>
        <end position="25"/>
    </location>
</feature>
<evidence type="ECO:0000259" key="3">
    <source>
        <dbReference type="PROSITE" id="PS50144"/>
    </source>
</evidence>